<dbReference type="KEGG" id="csb:CLSA_c12770"/>
<dbReference type="SUPFAM" id="SSF51161">
    <property type="entry name" value="Trimeric LpxA-like enzymes"/>
    <property type="match status" value="1"/>
</dbReference>
<name>U5MNW1_CLOSA</name>
<dbReference type="Pfam" id="PF00132">
    <property type="entry name" value="Hexapep"/>
    <property type="match status" value="1"/>
</dbReference>
<dbReference type="CDD" id="cd04645">
    <property type="entry name" value="LbH_gamma_CA_like"/>
    <property type="match status" value="1"/>
</dbReference>
<dbReference type="InterPro" id="IPR001451">
    <property type="entry name" value="Hexapep"/>
</dbReference>
<dbReference type="EMBL" id="CP006721">
    <property type="protein sequence ID" value="AGX42280.1"/>
    <property type="molecule type" value="Genomic_DNA"/>
</dbReference>
<proteinExistence type="predicted"/>
<dbReference type="InterPro" id="IPR011004">
    <property type="entry name" value="Trimer_LpxA-like_sf"/>
</dbReference>
<accession>U5MNW1</accession>
<protein>
    <submittedName>
        <fullName evidence="1">Carbonic anhydrase</fullName>
    </submittedName>
</protein>
<sequence length="166" mass="17891">MIKSFMNKKPTLEEEIYVSETAVIIGDVTLRKKSNVWFGAVIRGDEESIVIGERTNIQENSVLHVDKTNNIEIGAGCTIGHGAIIHGCKIGSNTLIGMGAIILNGAKIGNNTIVGAGSLVTQNKEFDDGVLIIGNPARAVRKLTEEEIKGNRNACLSYIELSNELR</sequence>
<evidence type="ECO:0000313" key="2">
    <source>
        <dbReference type="Proteomes" id="UP000017118"/>
    </source>
</evidence>
<reference evidence="1 2" key="1">
    <citation type="journal article" date="2013" name="Genome Announc.">
        <title>Complete Genome Sequence of the Solvent Producer Clostridium saccharobutylicum NCP262 (DSM 13864).</title>
        <authorList>
            <person name="Poehlein A."/>
            <person name="Hartwich K."/>
            <person name="Krabben P."/>
            <person name="Ehrenreich A."/>
            <person name="Liebl W."/>
            <person name="Durre P."/>
            <person name="Gottschalk G."/>
            <person name="Daniel R."/>
        </authorList>
    </citation>
    <scope>NUCLEOTIDE SEQUENCE [LARGE SCALE GENOMIC DNA]</scope>
    <source>
        <strain evidence="1">DSM 13864</strain>
    </source>
</reference>
<gene>
    <name evidence="1" type="ORF">CLSA_c12770</name>
</gene>
<organism evidence="1 2">
    <name type="scientific">Clostridium saccharobutylicum DSM 13864</name>
    <dbReference type="NCBI Taxonomy" id="1345695"/>
    <lineage>
        <taxon>Bacteria</taxon>
        <taxon>Bacillati</taxon>
        <taxon>Bacillota</taxon>
        <taxon>Clostridia</taxon>
        <taxon>Eubacteriales</taxon>
        <taxon>Clostridiaceae</taxon>
        <taxon>Clostridium</taxon>
    </lineage>
</organism>
<dbReference type="InterPro" id="IPR047324">
    <property type="entry name" value="LbH_gamma_CA-like"/>
</dbReference>
<dbReference type="PATRIC" id="fig|1345695.10.peg.3523"/>
<dbReference type="PANTHER" id="PTHR13061:SF29">
    <property type="entry name" value="GAMMA CARBONIC ANHYDRASE-LIKE 1, MITOCHONDRIAL-RELATED"/>
    <property type="match status" value="1"/>
</dbReference>
<dbReference type="Gene3D" id="2.160.10.10">
    <property type="entry name" value="Hexapeptide repeat proteins"/>
    <property type="match status" value="1"/>
</dbReference>
<dbReference type="AlphaFoldDB" id="U5MNW1"/>
<dbReference type="Proteomes" id="UP000017118">
    <property type="component" value="Chromosome"/>
</dbReference>
<dbReference type="eggNOG" id="COG0663">
    <property type="taxonomic scope" value="Bacteria"/>
</dbReference>
<evidence type="ECO:0000313" key="1">
    <source>
        <dbReference type="EMBL" id="AGX42280.1"/>
    </source>
</evidence>
<dbReference type="OrthoDB" id="9803036at2"/>
<dbReference type="GeneID" id="55473791"/>
<dbReference type="RefSeq" id="WP_022744562.1">
    <property type="nucleotide sequence ID" value="NC_022571.1"/>
</dbReference>
<dbReference type="InterPro" id="IPR050484">
    <property type="entry name" value="Transf_Hexapept/Carb_Anhydrase"/>
</dbReference>
<dbReference type="PANTHER" id="PTHR13061">
    <property type="entry name" value="DYNACTIN SUBUNIT P25"/>
    <property type="match status" value="1"/>
</dbReference>
<keyword evidence="2" id="KW-1185">Reference proteome</keyword>
<dbReference type="HOGENOM" id="CLU_064827_4_1_9"/>